<dbReference type="InterPro" id="IPR022271">
    <property type="entry name" value="Lipocalin_ApoD"/>
</dbReference>
<evidence type="ECO:0000256" key="3">
    <source>
        <dbReference type="PIRSR" id="PIRSR036893-52"/>
    </source>
</evidence>
<dbReference type="InterPro" id="IPR002446">
    <property type="entry name" value="Lipocalin_bac"/>
</dbReference>
<feature type="chain" id="PRO_5013433785" description="Outer membrane lipoprotein Blc" evidence="2">
    <location>
        <begin position="23"/>
        <end position="187"/>
    </location>
</feature>
<dbReference type="PROSITE" id="PS00213">
    <property type="entry name" value="LIPOCALIN"/>
    <property type="match status" value="1"/>
</dbReference>
<dbReference type="InterPro" id="IPR012674">
    <property type="entry name" value="Calycin"/>
</dbReference>
<sequence length="187" mass="20810">MRIRTLAIGLAALAAAAACSRAVMTRVPAGIEPVTGFEAQRYMGRWHEIARLDHRFERGMTDVTADYTLNPDGSVRVLNRGRKDGEWRSIEGTARFLGAPDVASLGVTFFPGFPGGYHVFALDRDYRWAMISGPNRGYLWILAREPRMDQATYDRLVGMARDKGFDVDGLIRVSHSGLEVGQHRAKN</sequence>
<evidence type="ECO:0000313" key="5">
    <source>
        <dbReference type="EMBL" id="KGJ20364.1"/>
    </source>
</evidence>
<accession>A0A099GC96</accession>
<comment type="function">
    <text evidence="2">Involved in the storage or transport of lipids necessary for membrane maintenance under stressful conditions. Displays a binding preference for lysophospholipids.</text>
</comment>
<evidence type="ECO:0000256" key="1">
    <source>
        <dbReference type="ARBA" id="ARBA00006889"/>
    </source>
</evidence>
<feature type="domain" description="Lipocalin/cytosolic fatty-acid binding" evidence="4">
    <location>
        <begin position="38"/>
        <end position="174"/>
    </location>
</feature>
<dbReference type="EMBL" id="JRKQ01000096">
    <property type="protein sequence ID" value="KGJ20364.1"/>
    <property type="molecule type" value="Genomic_DNA"/>
</dbReference>
<organism evidence="5 6">
    <name type="scientific">Paracoccus sanguinis</name>
    <dbReference type="NCBI Taxonomy" id="1545044"/>
    <lineage>
        <taxon>Bacteria</taxon>
        <taxon>Pseudomonadati</taxon>
        <taxon>Pseudomonadota</taxon>
        <taxon>Alphaproteobacteria</taxon>
        <taxon>Rhodobacterales</taxon>
        <taxon>Paracoccaceae</taxon>
        <taxon>Paracoccus</taxon>
    </lineage>
</organism>
<dbReference type="InterPro" id="IPR047202">
    <property type="entry name" value="Lipocalin_Blc-like_dom"/>
</dbReference>
<keyword evidence="2" id="KW-0446">Lipid-binding</keyword>
<proteinExistence type="inferred from homology"/>
<dbReference type="InterPro" id="IPR000566">
    <property type="entry name" value="Lipocln_cytosolic_FA-bd_dom"/>
</dbReference>
<dbReference type="PROSITE" id="PS51257">
    <property type="entry name" value="PROKAR_LIPOPROTEIN"/>
    <property type="match status" value="1"/>
</dbReference>
<evidence type="ECO:0000259" key="4">
    <source>
        <dbReference type="Pfam" id="PF08212"/>
    </source>
</evidence>
<dbReference type="Pfam" id="PF08212">
    <property type="entry name" value="Lipocalin_2"/>
    <property type="match status" value="1"/>
</dbReference>
<evidence type="ECO:0000256" key="2">
    <source>
        <dbReference type="PIRNR" id="PIRNR036893"/>
    </source>
</evidence>
<comment type="subcellular location">
    <subcellularLocation>
        <location evidence="2">Cell outer membrane</location>
    </subcellularLocation>
</comment>
<dbReference type="RefSeq" id="WP_036711527.1">
    <property type="nucleotide sequence ID" value="NZ_JRKQ01000096.1"/>
</dbReference>
<dbReference type="SUPFAM" id="SSF50814">
    <property type="entry name" value="Lipocalins"/>
    <property type="match status" value="1"/>
</dbReference>
<comment type="similarity">
    <text evidence="1 2">Belongs to the calycin superfamily. Lipocalin family.</text>
</comment>
<reference evidence="5 6" key="2">
    <citation type="submission" date="2014-10" db="EMBL/GenBank/DDBJ databases">
        <title>Paracoccus sanguinis sp. nov., isolated from clinical specimens of New York State patients.</title>
        <authorList>
            <person name="Mingle L.A."/>
            <person name="Cole J.A."/>
            <person name="Lapierre P."/>
            <person name="Musser K.A."/>
        </authorList>
    </citation>
    <scope>NUCLEOTIDE SEQUENCE [LARGE SCALE GENOMIC DNA]</scope>
    <source>
        <strain evidence="5 6">5503</strain>
    </source>
</reference>
<dbReference type="AlphaFoldDB" id="A0A099GC96"/>
<comment type="caution">
    <text evidence="5">The sequence shown here is derived from an EMBL/GenBank/DDBJ whole genome shotgun (WGS) entry which is preliminary data.</text>
</comment>
<gene>
    <name evidence="5" type="ORF">IX56_14240</name>
</gene>
<keyword evidence="2" id="KW-0732">Signal</keyword>
<dbReference type="GO" id="GO:0009279">
    <property type="term" value="C:cell outer membrane"/>
    <property type="evidence" value="ECO:0007669"/>
    <property type="project" value="UniProtKB-SubCell"/>
</dbReference>
<dbReference type="PANTHER" id="PTHR10612">
    <property type="entry name" value="APOLIPOPROTEIN D"/>
    <property type="match status" value="1"/>
</dbReference>
<dbReference type="GO" id="GO:0008289">
    <property type="term" value="F:lipid binding"/>
    <property type="evidence" value="ECO:0007669"/>
    <property type="project" value="UniProtKB-UniRule"/>
</dbReference>
<keyword evidence="2" id="KW-0998">Cell outer membrane</keyword>
<keyword evidence="3" id="KW-0564">Palmitate</keyword>
<dbReference type="PANTHER" id="PTHR10612:SF34">
    <property type="entry name" value="APOLIPOPROTEIN D"/>
    <property type="match status" value="1"/>
</dbReference>
<dbReference type="GO" id="GO:0006950">
    <property type="term" value="P:response to stress"/>
    <property type="evidence" value="ECO:0007669"/>
    <property type="project" value="UniProtKB-ARBA"/>
</dbReference>
<dbReference type="InterPro" id="IPR022272">
    <property type="entry name" value="Lipocalin_CS"/>
</dbReference>
<reference evidence="5 6" key="1">
    <citation type="submission" date="2014-09" db="EMBL/GenBank/DDBJ databases">
        <authorList>
            <person name="McGinnis J.M."/>
            <person name="Wolfgang W.J."/>
        </authorList>
    </citation>
    <scope>NUCLEOTIDE SEQUENCE [LARGE SCALE GENOMIC DNA]</scope>
    <source>
        <strain evidence="5 6">5503</strain>
    </source>
</reference>
<name>A0A099GC96_9RHOB</name>
<dbReference type="CDD" id="cd19438">
    <property type="entry name" value="lipocalin_Blc-like"/>
    <property type="match status" value="1"/>
</dbReference>
<evidence type="ECO:0000313" key="6">
    <source>
        <dbReference type="Proteomes" id="UP000029858"/>
    </source>
</evidence>
<dbReference type="PIRSF" id="PIRSF036893">
    <property type="entry name" value="Lipocalin_ApoD"/>
    <property type="match status" value="1"/>
</dbReference>
<dbReference type="Proteomes" id="UP000029858">
    <property type="component" value="Unassembled WGS sequence"/>
</dbReference>
<feature type="lipid moiety-binding region" description="S-diacylglycerol cysteine" evidence="3">
    <location>
        <position position="19"/>
    </location>
</feature>
<keyword evidence="2 3" id="KW-0449">Lipoprotein</keyword>
<comment type="subunit">
    <text evidence="2">Homodimer.</text>
</comment>
<feature type="signal peptide" evidence="2">
    <location>
        <begin position="1"/>
        <end position="22"/>
    </location>
</feature>
<keyword evidence="2" id="KW-0472">Membrane</keyword>
<dbReference type="PRINTS" id="PR01171">
    <property type="entry name" value="BCTLIPOCALIN"/>
</dbReference>
<protein>
    <recommendedName>
        <fullName evidence="2">Outer membrane lipoprotein Blc</fullName>
    </recommendedName>
</protein>
<dbReference type="Gene3D" id="2.40.128.20">
    <property type="match status" value="1"/>
</dbReference>